<proteinExistence type="predicted"/>
<evidence type="ECO:0000313" key="5">
    <source>
        <dbReference type="Proteomes" id="UP000279235"/>
    </source>
</evidence>
<gene>
    <name evidence="4" type="ORF">AMHIJAGA_01013</name>
</gene>
<dbReference type="EMBL" id="OGTW01000040">
    <property type="protein sequence ID" value="SPB24787.1"/>
    <property type="molecule type" value="Genomic_DNA"/>
</dbReference>
<sequence>MKSTNSTPTQSNLFALVDWFQFKLKNVSVSEICKFLKLPSDVWVISKGKLAGYQQFIAYAEFCNIRIYMNNFSLLDYDSDFDDFEFDEPNENDYSQIMVQFSGRGCRYFEDVILKNNSLTWSLFFENLFDTFEKVDVRRIDLNLNDVNENPYFTPTSILNLCEKNRFTYGRSTSYASVGTYRLGQTTYLGSPKTSDRLIIIYDKQSERLAKGQLFEASQFPSWVRLEIRFIRKIAQEMTKKIAKEKIDIIDIIKGYLKQQLHFYSDITQEKEMRFWERYLGASKPFKIVIKHENTTLEEKANWLDFGGGLSVTRVLEFLTNYGLAPKNFGSVYENAEKKKIPKSLAISVIDYLDKVKRLDLIPEVLKMIDKK</sequence>
<reference evidence="4" key="2">
    <citation type="submission" date="2018-05" db="EMBL/GenBank/DDBJ databases">
        <authorList>
            <person name="Lanie J.A."/>
            <person name="Ng W.-L."/>
            <person name="Kazmierczak K.M."/>
            <person name="Andrzejewski T.M."/>
            <person name="Davidsen T.M."/>
            <person name="Wayne K.J."/>
            <person name="Tettelin H."/>
            <person name="Glass J.I."/>
            <person name="Rusch D."/>
            <person name="Podicherti R."/>
            <person name="Tsui H.-C.T."/>
            <person name="Winkler M.E."/>
        </authorList>
    </citation>
    <scope>NUCLEOTIDE SEQUENCE</scope>
    <source>
        <strain evidence="4">Lactococcus lactis</strain>
    </source>
</reference>
<evidence type="ECO:0000313" key="4">
    <source>
        <dbReference type="EMBL" id="SPS11080.1"/>
    </source>
</evidence>
<dbReference type="Pfam" id="PF02486">
    <property type="entry name" value="Rep_trans"/>
    <property type="match status" value="1"/>
</dbReference>
<reference evidence="5" key="3">
    <citation type="submission" date="2018-05" db="EMBL/GenBank/DDBJ databases">
        <authorList>
            <person name="Duru I."/>
        </authorList>
    </citation>
    <scope>NUCLEOTIDE SEQUENCE [LARGE SCALE GENOMIC DNA]</scope>
</reference>
<accession>A0A2X0SKP3</accession>
<evidence type="ECO:0000259" key="1">
    <source>
        <dbReference type="Pfam" id="PF02486"/>
    </source>
</evidence>
<dbReference type="Pfam" id="PF18106">
    <property type="entry name" value="Rol_Rep_N"/>
    <property type="match status" value="1"/>
</dbReference>
<protein>
    <submittedName>
        <fullName evidence="4">Uncharacterized protein</fullName>
    </submittedName>
</protein>
<reference evidence="3" key="1">
    <citation type="submission" date="2018-01" db="EMBL/GenBank/DDBJ databases">
        <authorList>
            <person name="Gaut B.S."/>
            <person name="Morton B.R."/>
            <person name="Clegg M.T."/>
            <person name="Duvall M.R."/>
        </authorList>
    </citation>
    <scope>NUCLEOTIDE SEQUENCE</scope>
    <source>
        <strain evidence="3">Lactococcus lactis</strain>
    </source>
</reference>
<dbReference type="AlphaFoldDB" id="A0A2X0SKP3"/>
<evidence type="ECO:0000313" key="3">
    <source>
        <dbReference type="EMBL" id="SPB24787.1"/>
    </source>
</evidence>
<dbReference type="RefSeq" id="WP_127093759.1">
    <property type="nucleotide sequence ID" value="NZ_OGTW02000040.1"/>
</dbReference>
<evidence type="ECO:0000259" key="2">
    <source>
        <dbReference type="Pfam" id="PF18106"/>
    </source>
</evidence>
<dbReference type="EMBL" id="OGTW02000040">
    <property type="protein sequence ID" value="SPS11080.1"/>
    <property type="molecule type" value="Genomic_DNA"/>
</dbReference>
<dbReference type="InterPro" id="IPR003491">
    <property type="entry name" value="REP-like_C"/>
</dbReference>
<feature type="domain" description="Rolling Circle replication initiation protein N-terminal" evidence="2">
    <location>
        <begin position="16"/>
        <end position="126"/>
    </location>
</feature>
<feature type="domain" description="Replication initiation protein-like C-terminal" evidence="1">
    <location>
        <begin position="137"/>
        <end position="306"/>
    </location>
</feature>
<dbReference type="Proteomes" id="UP000279235">
    <property type="component" value="Unassembled WGS sequence"/>
</dbReference>
<dbReference type="InterPro" id="IPR040819">
    <property type="entry name" value="Rol_Rep_N"/>
</dbReference>
<name>A0A2X0SKP3_9LACT</name>
<organism evidence="4 5">
    <name type="scientific">Lactococcus lactis</name>
    <dbReference type="NCBI Taxonomy" id="1358"/>
    <lineage>
        <taxon>Bacteria</taxon>
        <taxon>Bacillati</taxon>
        <taxon>Bacillota</taxon>
        <taxon>Bacilli</taxon>
        <taxon>Lactobacillales</taxon>
        <taxon>Streptococcaceae</taxon>
        <taxon>Lactococcus</taxon>
    </lineage>
</organism>